<evidence type="ECO:0000313" key="1">
    <source>
        <dbReference type="EMBL" id="KAK1655630.1"/>
    </source>
</evidence>
<accession>A0AAJ0A6V4</accession>
<dbReference type="Proteomes" id="UP001243989">
    <property type="component" value="Unassembled WGS sequence"/>
</dbReference>
<protein>
    <submittedName>
        <fullName evidence="1">Uncharacterized protein</fullName>
    </submittedName>
</protein>
<gene>
    <name evidence="1" type="ORF">BDP81DRAFT_413050</name>
</gene>
<name>A0AAJ0A6V4_9PEZI</name>
<sequence length="163" mass="18041">MSGTRWALRAVQEIRSSWPNGFITASLSTEYGWCALRSTSQLIHNLLRRWLTSQATSGHCRQDFGIRSGRLARRTLAKGSASHLSLFPDSFEKLEVGIPQVIRDRKSYPLQESRRGDYGQGIHGIDKAVDIIGGEALPPWYSPGPISTSLLPLGGQRLYCVTA</sequence>
<dbReference type="AlphaFoldDB" id="A0AAJ0A6V4"/>
<proteinExistence type="predicted"/>
<comment type="caution">
    <text evidence="1">The sequence shown here is derived from an EMBL/GenBank/DDBJ whole genome shotgun (WGS) entry which is preliminary data.</text>
</comment>
<keyword evidence="2" id="KW-1185">Reference proteome</keyword>
<organism evidence="1 2">
    <name type="scientific">Colletotrichum phormii</name>
    <dbReference type="NCBI Taxonomy" id="359342"/>
    <lineage>
        <taxon>Eukaryota</taxon>
        <taxon>Fungi</taxon>
        <taxon>Dikarya</taxon>
        <taxon>Ascomycota</taxon>
        <taxon>Pezizomycotina</taxon>
        <taxon>Sordariomycetes</taxon>
        <taxon>Hypocreomycetidae</taxon>
        <taxon>Glomerellales</taxon>
        <taxon>Glomerellaceae</taxon>
        <taxon>Colletotrichum</taxon>
        <taxon>Colletotrichum acutatum species complex</taxon>
    </lineage>
</organism>
<dbReference type="EMBL" id="JAHMHQ010000001">
    <property type="protein sequence ID" value="KAK1655630.1"/>
    <property type="molecule type" value="Genomic_DNA"/>
</dbReference>
<dbReference type="GeneID" id="85474125"/>
<dbReference type="RefSeq" id="XP_060451674.1">
    <property type="nucleotide sequence ID" value="XM_060589263.1"/>
</dbReference>
<evidence type="ECO:0000313" key="2">
    <source>
        <dbReference type="Proteomes" id="UP001243989"/>
    </source>
</evidence>
<reference evidence="1" key="1">
    <citation type="submission" date="2021-06" db="EMBL/GenBank/DDBJ databases">
        <title>Comparative genomics, transcriptomics and evolutionary studies reveal genomic signatures of adaptation to plant cell wall in hemibiotrophic fungi.</title>
        <authorList>
            <consortium name="DOE Joint Genome Institute"/>
            <person name="Baroncelli R."/>
            <person name="Diaz J.F."/>
            <person name="Benocci T."/>
            <person name="Peng M."/>
            <person name="Battaglia E."/>
            <person name="Haridas S."/>
            <person name="Andreopoulos W."/>
            <person name="Labutti K."/>
            <person name="Pangilinan J."/>
            <person name="Floch G.L."/>
            <person name="Makela M.R."/>
            <person name="Henrissat B."/>
            <person name="Grigoriev I.V."/>
            <person name="Crouch J.A."/>
            <person name="De Vries R.P."/>
            <person name="Sukno S.A."/>
            <person name="Thon M.R."/>
        </authorList>
    </citation>
    <scope>NUCLEOTIDE SEQUENCE</scope>
    <source>
        <strain evidence="1">CBS 102054</strain>
    </source>
</reference>